<accession>A0ABR9XMG4</accession>
<comment type="caution">
    <text evidence="2">The sequence shown here is derived from an EMBL/GenBank/DDBJ whole genome shotgun (WGS) entry which is preliminary data.</text>
</comment>
<feature type="region of interest" description="Disordered" evidence="1">
    <location>
        <begin position="128"/>
        <end position="149"/>
    </location>
</feature>
<dbReference type="Proteomes" id="UP000632774">
    <property type="component" value="Unassembled WGS sequence"/>
</dbReference>
<sequence>MSTLNPTSRGNGGVKKSQLKKLSDNYYQIMKKKDENGNIVDLDPTKDAKSVWFTKAAIDKMFADHGCHAGNNNEFGLRVYFAVHKTGVLHPDHEIPGHYHNQQTVILVPTKNINGQKDKDLLKDDEQLTQGADGKGDGIPDGEGQGVNHGALCPPDTDCGCSI</sequence>
<keyword evidence="3" id="KW-1185">Reference proteome</keyword>
<reference evidence="2 3" key="1">
    <citation type="submission" date="2020-10" db="EMBL/GenBank/DDBJ databases">
        <title>Mucilaginibacter mali sp. nov., isolated from rhizosphere soil of apple orchard.</title>
        <authorList>
            <person name="Lee J.-S."/>
            <person name="Kim H.S."/>
            <person name="Kim J.-S."/>
        </authorList>
    </citation>
    <scope>NUCLEOTIDE SEQUENCE [LARGE SCALE GENOMIC DNA]</scope>
    <source>
        <strain evidence="2 3">KCTC 23157</strain>
    </source>
</reference>
<protein>
    <submittedName>
        <fullName evidence="2">Uncharacterized protein</fullName>
    </submittedName>
</protein>
<proteinExistence type="predicted"/>
<dbReference type="RefSeq" id="WP_194107967.1">
    <property type="nucleotide sequence ID" value="NZ_JADFFM010000002.1"/>
</dbReference>
<evidence type="ECO:0000313" key="2">
    <source>
        <dbReference type="EMBL" id="MBE9668571.1"/>
    </source>
</evidence>
<organism evidence="2 3">
    <name type="scientific">Mucilaginibacter boryungensis</name>
    <dbReference type="NCBI Taxonomy" id="768480"/>
    <lineage>
        <taxon>Bacteria</taxon>
        <taxon>Pseudomonadati</taxon>
        <taxon>Bacteroidota</taxon>
        <taxon>Sphingobacteriia</taxon>
        <taxon>Sphingobacteriales</taxon>
        <taxon>Sphingobacteriaceae</taxon>
        <taxon>Mucilaginibacter</taxon>
    </lineage>
</organism>
<feature type="compositionally biased region" description="Gly residues" evidence="1">
    <location>
        <begin position="137"/>
        <end position="147"/>
    </location>
</feature>
<name>A0ABR9XMG4_9SPHI</name>
<evidence type="ECO:0000256" key="1">
    <source>
        <dbReference type="SAM" id="MobiDB-lite"/>
    </source>
</evidence>
<dbReference type="EMBL" id="JADFFM010000002">
    <property type="protein sequence ID" value="MBE9668571.1"/>
    <property type="molecule type" value="Genomic_DNA"/>
</dbReference>
<evidence type="ECO:0000313" key="3">
    <source>
        <dbReference type="Proteomes" id="UP000632774"/>
    </source>
</evidence>
<gene>
    <name evidence="2" type="ORF">IRJ18_19535</name>
</gene>